<dbReference type="CDD" id="cd00067">
    <property type="entry name" value="GAL4"/>
    <property type="match status" value="1"/>
</dbReference>
<feature type="coiled-coil region" evidence="7">
    <location>
        <begin position="101"/>
        <end position="148"/>
    </location>
</feature>
<keyword evidence="6" id="KW-0539">Nucleus</keyword>
<dbReference type="Gene3D" id="4.10.240.10">
    <property type="entry name" value="Zn(2)-C6 fungal-type DNA-binding domain"/>
    <property type="match status" value="1"/>
</dbReference>
<dbReference type="SMART" id="SM00066">
    <property type="entry name" value="GAL4"/>
    <property type="match status" value="1"/>
</dbReference>
<name>A0A3D8RYV9_9EURO</name>
<comment type="caution">
    <text evidence="10">The sequence shown here is derived from an EMBL/GenBank/DDBJ whole genome shotgun (WGS) entry which is preliminary data.</text>
</comment>
<evidence type="ECO:0000313" key="11">
    <source>
        <dbReference type="Proteomes" id="UP000256690"/>
    </source>
</evidence>
<keyword evidence="11" id="KW-1185">Reference proteome</keyword>
<dbReference type="PROSITE" id="PS00463">
    <property type="entry name" value="ZN2_CY6_FUNGAL_1"/>
    <property type="match status" value="1"/>
</dbReference>
<dbReference type="AlphaFoldDB" id="A0A3D8RYV9"/>
<feature type="domain" description="Zn(2)-C6 fungal-type" evidence="9">
    <location>
        <begin position="16"/>
        <end position="47"/>
    </location>
</feature>
<evidence type="ECO:0000256" key="7">
    <source>
        <dbReference type="SAM" id="Coils"/>
    </source>
</evidence>
<reference evidence="10 11" key="1">
    <citation type="journal article" date="2018" name="IMA Fungus">
        <title>IMA Genome-F 9: Draft genome sequence of Annulohypoxylon stygium, Aspergillus mulundensis, Berkeleyomyces basicola (syn. Thielaviopsis basicola), Ceratocystis smalleyi, two Cercospora beticola strains, Coleophoma cylindrospora, Fusarium fracticaudum, Phialophora cf. hyalina, and Morchella septimelata.</title>
        <authorList>
            <person name="Wingfield B.D."/>
            <person name="Bills G.F."/>
            <person name="Dong Y."/>
            <person name="Huang W."/>
            <person name="Nel W.J."/>
            <person name="Swalarsk-Parry B.S."/>
            <person name="Vaghefi N."/>
            <person name="Wilken P.M."/>
            <person name="An Z."/>
            <person name="de Beer Z.W."/>
            <person name="De Vos L."/>
            <person name="Chen L."/>
            <person name="Duong T.A."/>
            <person name="Gao Y."/>
            <person name="Hammerbacher A."/>
            <person name="Kikkert J.R."/>
            <person name="Li Y."/>
            <person name="Li H."/>
            <person name="Li K."/>
            <person name="Li Q."/>
            <person name="Liu X."/>
            <person name="Ma X."/>
            <person name="Naidoo K."/>
            <person name="Pethybridge S.J."/>
            <person name="Sun J."/>
            <person name="Steenkamp E.T."/>
            <person name="van der Nest M.A."/>
            <person name="van Wyk S."/>
            <person name="Wingfield M.J."/>
            <person name="Xiong C."/>
            <person name="Yue Q."/>
            <person name="Zhang X."/>
        </authorList>
    </citation>
    <scope>NUCLEOTIDE SEQUENCE [LARGE SCALE GENOMIC DNA]</scope>
    <source>
        <strain evidence="10 11">DSM 5745</strain>
    </source>
</reference>
<evidence type="ECO:0000256" key="2">
    <source>
        <dbReference type="ARBA" id="ARBA00022833"/>
    </source>
</evidence>
<dbReference type="GeneID" id="38116469"/>
<dbReference type="Pfam" id="PF00172">
    <property type="entry name" value="Zn_clus"/>
    <property type="match status" value="1"/>
</dbReference>
<dbReference type="GO" id="GO:0000978">
    <property type="term" value="F:RNA polymerase II cis-regulatory region sequence-specific DNA binding"/>
    <property type="evidence" value="ECO:0007669"/>
    <property type="project" value="TreeGrafter"/>
</dbReference>
<dbReference type="InterPro" id="IPR051430">
    <property type="entry name" value="Fungal_TF_Env_Response"/>
</dbReference>
<dbReference type="SUPFAM" id="SSF57701">
    <property type="entry name" value="Zn2/Cys6 DNA-binding domain"/>
    <property type="match status" value="1"/>
</dbReference>
<evidence type="ECO:0000313" key="10">
    <source>
        <dbReference type="EMBL" id="RDW79247.1"/>
    </source>
</evidence>
<evidence type="ECO:0000256" key="5">
    <source>
        <dbReference type="ARBA" id="ARBA00023163"/>
    </source>
</evidence>
<dbReference type="PANTHER" id="PTHR31944:SF129">
    <property type="entry name" value="ASPYRIDONES CLUSTER REGULATOR APDR-RELATED"/>
    <property type="match status" value="1"/>
</dbReference>
<keyword evidence="2" id="KW-0862">Zinc</keyword>
<proteinExistence type="predicted"/>
<keyword evidence="4" id="KW-0238">DNA-binding</keyword>
<dbReference type="PANTHER" id="PTHR31944">
    <property type="entry name" value="HEME-RESPONSIVE ZINC FINGER TRANSCRIPTION FACTOR HAP1"/>
    <property type="match status" value="1"/>
</dbReference>
<gene>
    <name evidence="10" type="ORF">DSM5745_06099</name>
</gene>
<evidence type="ECO:0000256" key="4">
    <source>
        <dbReference type="ARBA" id="ARBA00023125"/>
    </source>
</evidence>
<evidence type="ECO:0000256" key="3">
    <source>
        <dbReference type="ARBA" id="ARBA00023015"/>
    </source>
</evidence>
<dbReference type="InterPro" id="IPR036864">
    <property type="entry name" value="Zn2-C6_fun-type_DNA-bd_sf"/>
</dbReference>
<dbReference type="GO" id="GO:0005634">
    <property type="term" value="C:nucleus"/>
    <property type="evidence" value="ECO:0007669"/>
    <property type="project" value="TreeGrafter"/>
</dbReference>
<evidence type="ECO:0000256" key="1">
    <source>
        <dbReference type="ARBA" id="ARBA00022723"/>
    </source>
</evidence>
<sequence>MAGEDGPRKRRRPAQSCEQCRQRKVRCDRNVPCGPCTRARSDLHCSYRDKSPSPNSNGIEITTPGTAQRPVTAAFNPRPPNPLTPTDIGDTDLQSKVEIPLRDIRYRLQSLEDRLTALTKNSQPPWDDRRLEQALHDLTEKTQSIERKLGATQKPGDQTHENGYLTVKDIPRRLHVAAGKTKLLGPTHWIHKVDKVWHSLSDLLMRELNELQLQVVESLSGRESEASFKELKADLTKVVKECRGLRKSIKSHRSVTVDEPVPDLRSTIPPKAVCDELVQGYLRTFELIYRVVHIPVFWEGYTMFWTEPQLSPTSFLMKLILILTIGTAFHEDNINGINNQFTHLKQKWVYAAQWWLTGPSAETTASLEGLQVFCLLLTARKVSGLGTSHVLSANSLVEMAMRLGLHIDPSKFPNLSPYECEMRVRLWATVLELALQSSLESGLPCRLPLEFGTRPPFNLDDHDINPNTSQIPSSKPSEQWTDASFLSLLQESVKLRMEVIQLISSLGEKSYQRALKFSADMRLACRRLTNFAQSCTASLHRQGTGPTDFHKQFLDMELRRYILALHAPFTVQARKDPRFYYSRKVSLESAMAIASYAYNLDLPSNPLDDFSRMTLVATGSFKGPLGLDIISVLGLEVVTQLEEESSVESLLGPEDEIAKVARTPIIRTLEHILNQLLQIISFGSPSLKRYNFLAAILAQIRAMESNQCVKRVVYETVKSGLQECYALLQSSTAGLTGSTIPGMPNGTAVENTLGLPDPTLAEFGFQPVVGLPVEEFLDIF</sequence>
<dbReference type="EMBL" id="PVWQ01000006">
    <property type="protein sequence ID" value="RDW79247.1"/>
    <property type="molecule type" value="Genomic_DNA"/>
</dbReference>
<dbReference type="CDD" id="cd12148">
    <property type="entry name" value="fungal_TF_MHR"/>
    <property type="match status" value="1"/>
</dbReference>
<feature type="region of interest" description="Disordered" evidence="8">
    <location>
        <begin position="1"/>
        <end position="21"/>
    </location>
</feature>
<dbReference type="InterPro" id="IPR007219">
    <property type="entry name" value="XnlR_reg_dom"/>
</dbReference>
<evidence type="ECO:0000256" key="8">
    <source>
        <dbReference type="SAM" id="MobiDB-lite"/>
    </source>
</evidence>
<dbReference type="OrthoDB" id="4337792at2759"/>
<accession>A0A3D8RYV9</accession>
<dbReference type="GO" id="GO:0006351">
    <property type="term" value="P:DNA-templated transcription"/>
    <property type="evidence" value="ECO:0007669"/>
    <property type="project" value="InterPro"/>
</dbReference>
<dbReference type="GO" id="GO:0008270">
    <property type="term" value="F:zinc ion binding"/>
    <property type="evidence" value="ECO:0007669"/>
    <property type="project" value="InterPro"/>
</dbReference>
<dbReference type="InterPro" id="IPR001138">
    <property type="entry name" value="Zn2Cys6_DnaBD"/>
</dbReference>
<keyword evidence="7" id="KW-0175">Coiled coil</keyword>
<dbReference type="PROSITE" id="PS50048">
    <property type="entry name" value="ZN2_CY6_FUNGAL_2"/>
    <property type="match status" value="1"/>
</dbReference>
<dbReference type="Proteomes" id="UP000256690">
    <property type="component" value="Unassembled WGS sequence"/>
</dbReference>
<keyword evidence="5" id="KW-0804">Transcription</keyword>
<keyword evidence="3" id="KW-0805">Transcription regulation</keyword>
<dbReference type="Pfam" id="PF04082">
    <property type="entry name" value="Fungal_trans"/>
    <property type="match status" value="1"/>
</dbReference>
<dbReference type="RefSeq" id="XP_026603947.1">
    <property type="nucleotide sequence ID" value="XM_026748115.1"/>
</dbReference>
<dbReference type="GO" id="GO:0001228">
    <property type="term" value="F:DNA-binding transcription activator activity, RNA polymerase II-specific"/>
    <property type="evidence" value="ECO:0007669"/>
    <property type="project" value="TreeGrafter"/>
</dbReference>
<organism evidence="10 11">
    <name type="scientific">Aspergillus mulundensis</name>
    <dbReference type="NCBI Taxonomy" id="1810919"/>
    <lineage>
        <taxon>Eukaryota</taxon>
        <taxon>Fungi</taxon>
        <taxon>Dikarya</taxon>
        <taxon>Ascomycota</taxon>
        <taxon>Pezizomycotina</taxon>
        <taxon>Eurotiomycetes</taxon>
        <taxon>Eurotiomycetidae</taxon>
        <taxon>Eurotiales</taxon>
        <taxon>Aspergillaceae</taxon>
        <taxon>Aspergillus</taxon>
        <taxon>Aspergillus subgen. Nidulantes</taxon>
    </lineage>
</organism>
<evidence type="ECO:0000259" key="9">
    <source>
        <dbReference type="PROSITE" id="PS50048"/>
    </source>
</evidence>
<keyword evidence="1" id="KW-0479">Metal-binding</keyword>
<protein>
    <submittedName>
        <fullName evidence="10">C6 zinc finger protein</fullName>
    </submittedName>
</protein>
<evidence type="ECO:0000256" key="6">
    <source>
        <dbReference type="ARBA" id="ARBA00023242"/>
    </source>
</evidence>